<feature type="domain" description="PKD" evidence="6">
    <location>
        <begin position="199"/>
        <end position="249"/>
    </location>
</feature>
<dbReference type="PROSITE" id="PS50093">
    <property type="entry name" value="PKD"/>
    <property type="match status" value="15"/>
</dbReference>
<feature type="domain" description="PKD" evidence="6">
    <location>
        <begin position="1031"/>
        <end position="1071"/>
    </location>
</feature>
<dbReference type="EMBL" id="FTOR01000008">
    <property type="protein sequence ID" value="SIT29248.1"/>
    <property type="molecule type" value="Genomic_DNA"/>
</dbReference>
<proteinExistence type="predicted"/>
<feature type="domain" description="PKD" evidence="6">
    <location>
        <begin position="451"/>
        <end position="512"/>
    </location>
</feature>
<feature type="domain" description="PKD" evidence="6">
    <location>
        <begin position="772"/>
        <end position="839"/>
    </location>
</feature>
<dbReference type="KEGG" id="fln:FLA_1609"/>
<dbReference type="RefSeq" id="WP_076381271.1">
    <property type="nucleotide sequence ID" value="NZ_AP017422.1"/>
</dbReference>
<feature type="domain" description="PKD" evidence="6">
    <location>
        <begin position="1175"/>
        <end position="1255"/>
    </location>
</feature>
<evidence type="ECO:0000256" key="5">
    <source>
        <dbReference type="ARBA" id="ARBA00023136"/>
    </source>
</evidence>
<dbReference type="STRING" id="477680.SAMN05421788_108259"/>
<dbReference type="SMART" id="SM00089">
    <property type="entry name" value="PKD"/>
    <property type="match status" value="15"/>
</dbReference>
<dbReference type="GO" id="GO:0005261">
    <property type="term" value="F:monoatomic cation channel activity"/>
    <property type="evidence" value="ECO:0007669"/>
    <property type="project" value="TreeGrafter"/>
</dbReference>
<dbReference type="InterPro" id="IPR035986">
    <property type="entry name" value="PKD_dom_sf"/>
</dbReference>
<evidence type="ECO:0000256" key="1">
    <source>
        <dbReference type="ARBA" id="ARBA00004141"/>
    </source>
</evidence>
<dbReference type="Gene3D" id="2.60.40.10">
    <property type="entry name" value="Immunoglobulins"/>
    <property type="match status" value="15"/>
</dbReference>
<evidence type="ECO:0000259" key="6">
    <source>
        <dbReference type="PROSITE" id="PS50093"/>
    </source>
</evidence>
<dbReference type="CDD" id="cd00146">
    <property type="entry name" value="PKD"/>
    <property type="match status" value="15"/>
</dbReference>
<dbReference type="NCBIfam" id="TIGR04131">
    <property type="entry name" value="Bac_Flav_CTERM"/>
    <property type="match status" value="1"/>
</dbReference>
<evidence type="ECO:0000313" key="8">
    <source>
        <dbReference type="Proteomes" id="UP000186917"/>
    </source>
</evidence>
<evidence type="ECO:0000256" key="3">
    <source>
        <dbReference type="ARBA" id="ARBA00022737"/>
    </source>
</evidence>
<dbReference type="InterPro" id="IPR013783">
    <property type="entry name" value="Ig-like_fold"/>
</dbReference>
<dbReference type="InterPro" id="IPR022409">
    <property type="entry name" value="PKD/Chitinase_dom"/>
</dbReference>
<feature type="domain" description="PKD" evidence="6">
    <location>
        <begin position="342"/>
        <end position="409"/>
    </location>
</feature>
<feature type="domain" description="PKD" evidence="6">
    <location>
        <begin position="95"/>
        <end position="177"/>
    </location>
</feature>
<feature type="domain" description="PKD" evidence="6">
    <location>
        <begin position="13"/>
        <end position="80"/>
    </location>
</feature>
<dbReference type="FunFam" id="2.60.40.10:FF:000270">
    <property type="entry name" value="Cell surface protein"/>
    <property type="match status" value="1"/>
</dbReference>
<gene>
    <name evidence="7" type="ORF">SAMN05421788_108259</name>
</gene>
<evidence type="ECO:0000256" key="2">
    <source>
        <dbReference type="ARBA" id="ARBA00022692"/>
    </source>
</evidence>
<name>A0A173MDU0_9BACT</name>
<sequence>MALWNTGFSQPPKAAFTVSTNSTGCAPLIVQLKDASTGSPTWWKWDFGNGTISTQQNPGAIYTDPGTYTIKLVAGNASGSDSVIQTEQIKVYGKPEVAFSTETTNGCIPMTVLFTDSSNSVSGAITSYIWDFGDGQISAQATPTHTYTESGSFDISLTVQNSYGCKQSLQKKGMVQVAGKVKAAYNYTYVNACQPPTRVQFTNTSTDTGALQYQWSFGDGATSTDASPEHIYDAAGDYMARLVAISTTGCTDTIIQKIAIGGVTPAFTANANACTGKELFFTNTSAPAPVSSTWSFGDNSSYTGNNAVHTFANPGNYTVTLYTSFGTCTDSVKKVINVSNKPISAFSASGTTTACTAPATVSFTNNASGAASYIWYFGDATTSFDPNPVHTYTKKGYYTVSLISFNAGGCSDTVVKEKLVRIGSPRISSIKNLPYKGCTPATIAMQAIMNEPQSVTTWLWNFGDGTTSDQVAPTHTYTQEGVYNVSVIIRTNGGCVDTFTLQNAVTLATAPKTAFSANPVAVCGSKPIYFTDASTGKADSWLWNFGDGNGSTQANPQHPYKDTGNFTITLITGNKQCYDTLEIKNYIHVKVPIARFSSEFKCETPYTRTFTDNSVAATSWHWDFGDGTTATTQNATHKFADTGLYNVELIVWNDACSDTMRMIVRIIDEHPNFTHTPGEEFCRKEALIVNATNYTTTKVTAFIWDFGDSSNTSVQLNKVTHLYNKTGTYTVSLTTVDLNGCYDKSEKQVYIEVFGNKAGFTNPAGVCLQDGTVNFTDKSTTDGSHPITQWKWSYGDGDSATYSTAPFSHTYKKAGTYTVKMIITDSYGCADTVTKSNAVIIASPKAAFAVKDSLGCAGSTVSFTNTSQGLSLAYRWNFGDGSATTTAAPTHPYAKEGDYDVALKVTDKFGCTDSLLKEQLVFIANPIASFHVVDTFANCPPLIASPASTSQNVSTLYWDFDDGTTSNLDKPDHAYTQGGVFNLTLIAKGHGNCYDTAVHTISIKGPSGKYTFTPSIACAPAAVAFKATVKNTASLAWDFSDGTVTAGEDLIVSHTYPNQGAYVPKLVLIDSNNCKVAITNKDTLYVRDIKAQLSTTLQTGCDSALVAFKDSSQVWYDEISSYSWSFGDNTAKATGTNTQHYYYNDGNYHVKLVVTTAKGCSDSITTNLNIPVYQSPQPVIKAVDSVCYNSTMQFSGKDSRSNSAITSWLWQLGNGQSAPGQSNPYTYPYPGKYNVTLQAINEHGCIGTAQHTVTVLSLPALDAGSDTSICLGQPLTLQPSGADKYVWTSKATISCNTCATAVTQPTSGTRYYLKGSSAFGCVSYDSLFVDVKQPAQLMRMAADTLCTGESAQLQTSGAETYQWFPAKGLNNAHIPNPVASPAETTTYTVIGRDTKNCFSDSQSVVIKVYPIPQFTIVDSVHNVNVGYPDTLQTINSADITRWRWVPATGLSCATCPNPVVLSKQDITYVAHAYNDGGCTSQDEVTVHVLCNGINVFMPNTFSPNSDGMNDQFYPRGRGLYNIRALRIFNRWGQPMFEKLNFLANTASYGWDGTYGGQPAQSGVYVYVMEIECDNGTVMTYKGNVALLR</sequence>
<dbReference type="PANTHER" id="PTHR46730:SF1">
    <property type="entry name" value="PLAT DOMAIN-CONTAINING PROTEIN"/>
    <property type="match status" value="1"/>
</dbReference>
<keyword evidence="2" id="KW-0812">Transmembrane</keyword>
<dbReference type="Proteomes" id="UP000186917">
    <property type="component" value="Unassembled WGS sequence"/>
</dbReference>
<reference evidence="8" key="1">
    <citation type="submission" date="2017-01" db="EMBL/GenBank/DDBJ databases">
        <authorList>
            <person name="Varghese N."/>
            <person name="Submissions S."/>
        </authorList>
    </citation>
    <scope>NUCLEOTIDE SEQUENCE [LARGE SCALE GENOMIC DNA]</scope>
    <source>
        <strain evidence="8">DSM 21054</strain>
    </source>
</reference>
<dbReference type="InterPro" id="IPR026341">
    <property type="entry name" value="T9SS_type_B"/>
</dbReference>
<dbReference type="Pfam" id="PF18911">
    <property type="entry name" value="PKD_4"/>
    <property type="match status" value="15"/>
</dbReference>
<keyword evidence="4" id="KW-1133">Transmembrane helix</keyword>
<feature type="domain" description="PKD" evidence="6">
    <location>
        <begin position="844"/>
        <end position="910"/>
    </location>
</feature>
<evidence type="ECO:0000313" key="7">
    <source>
        <dbReference type="EMBL" id="SIT29248.1"/>
    </source>
</evidence>
<keyword evidence="3" id="KW-0677">Repeat</keyword>
<evidence type="ECO:0000256" key="4">
    <source>
        <dbReference type="ARBA" id="ARBA00022989"/>
    </source>
</evidence>
<feature type="domain" description="PKD" evidence="6">
    <location>
        <begin position="618"/>
        <end position="655"/>
    </location>
</feature>
<keyword evidence="5" id="KW-0472">Membrane</keyword>
<feature type="domain" description="PKD" evidence="6">
    <location>
        <begin position="1117"/>
        <end position="1170"/>
    </location>
</feature>
<dbReference type="GO" id="GO:0005886">
    <property type="term" value="C:plasma membrane"/>
    <property type="evidence" value="ECO:0007669"/>
    <property type="project" value="TreeGrafter"/>
</dbReference>
<dbReference type="Pfam" id="PF13585">
    <property type="entry name" value="CHU_C"/>
    <property type="match status" value="1"/>
</dbReference>
<comment type="subcellular location">
    <subcellularLocation>
        <location evidence="1">Membrane</location>
        <topology evidence="1">Multi-pass membrane protein</topology>
    </subcellularLocation>
</comment>
<protein>
    <submittedName>
        <fullName evidence="7">Gliding motility-associated C-terminal domain-containing protein</fullName>
    </submittedName>
</protein>
<dbReference type="PANTHER" id="PTHR46730">
    <property type="entry name" value="POLYCYSTIN-1"/>
    <property type="match status" value="1"/>
</dbReference>
<feature type="domain" description="PKD" evidence="6">
    <location>
        <begin position="700"/>
        <end position="753"/>
    </location>
</feature>
<organism evidence="7 8">
    <name type="scientific">Filimonas lacunae</name>
    <dbReference type="NCBI Taxonomy" id="477680"/>
    <lineage>
        <taxon>Bacteria</taxon>
        <taxon>Pseudomonadati</taxon>
        <taxon>Bacteroidota</taxon>
        <taxon>Chitinophagia</taxon>
        <taxon>Chitinophagales</taxon>
        <taxon>Chitinophagaceae</taxon>
        <taxon>Filimonas</taxon>
    </lineage>
</organism>
<feature type="domain" description="PKD" evidence="6">
    <location>
        <begin position="958"/>
        <end position="1003"/>
    </location>
</feature>
<dbReference type="GO" id="GO:0006816">
    <property type="term" value="P:calcium ion transport"/>
    <property type="evidence" value="ECO:0007669"/>
    <property type="project" value="TreeGrafter"/>
</dbReference>
<dbReference type="InterPro" id="IPR000601">
    <property type="entry name" value="PKD_dom"/>
</dbReference>
<accession>A0A173MDU0</accession>
<dbReference type="SUPFAM" id="SSF49299">
    <property type="entry name" value="PKD domain"/>
    <property type="match status" value="15"/>
</dbReference>
<keyword evidence="8" id="KW-1185">Reference proteome</keyword>
<feature type="domain" description="PKD" evidence="6">
    <location>
        <begin position="511"/>
        <end position="574"/>
    </location>
</feature>
<feature type="domain" description="PKD" evidence="6">
    <location>
        <begin position="262"/>
        <end position="324"/>
    </location>
</feature>